<dbReference type="EMBL" id="LQYE01000019">
    <property type="protein sequence ID" value="OAT68404.1"/>
    <property type="molecule type" value="Genomic_DNA"/>
</dbReference>
<dbReference type="Proteomes" id="UP000186919">
    <property type="component" value="Unassembled WGS sequence"/>
</dbReference>
<evidence type="ECO:0000313" key="1">
    <source>
        <dbReference type="EMBL" id="OAT68404.1"/>
    </source>
</evidence>
<name>A0A179V9J9_9MYCO</name>
<gene>
    <name evidence="1" type="ORF">AWB85_25210</name>
</gene>
<accession>A0A179V9J9</accession>
<reference evidence="1 2" key="1">
    <citation type="submission" date="2016-01" db="EMBL/GenBank/DDBJ databases">
        <title>Mycobacterium immunogenum strain CD11_6 genome sequencing and assembly.</title>
        <authorList>
            <person name="Kaur G."/>
            <person name="Nair G.R."/>
            <person name="Mayilraj S."/>
        </authorList>
    </citation>
    <scope>NUCLEOTIDE SEQUENCE [LARGE SCALE GENOMIC DNA]</scope>
    <source>
        <strain evidence="1 2">CD11-6</strain>
    </source>
</reference>
<evidence type="ECO:0000313" key="2">
    <source>
        <dbReference type="Proteomes" id="UP000186919"/>
    </source>
</evidence>
<sequence length="323" mass="36003">MNQRCTHCYGQAQLFLCWNCGKNLRQLLIGLKVRDGEGRLTNVEPGITWYLDRLRESAVGQTRVGTGGRVGPGSKVLLGDQRATKLGRQIHNTFSMWARLVTENRGISFVPMRSVGPSFVGPLPAGWRRLPTGYEASSADIARWLAHHITAVMCEPDANDFYSEMEHAVKGIRRIIYPAPSVLVGACPTVTGEGPTGSTVCSTPLYGEHDDVEVTCRHCRQTYLTADLYTYTNNRIQGELLSANQMWHALHLVGADTGSRSTFFKLLATRVPPRSYEHEDGSRNQKLSQRPLYSYDDVVAALELVTRRSSHRRRGRRESPASS</sequence>
<dbReference type="AlphaFoldDB" id="A0A179V9J9"/>
<proteinExistence type="predicted"/>
<protein>
    <submittedName>
        <fullName evidence="1">Uncharacterized protein</fullName>
    </submittedName>
</protein>
<comment type="caution">
    <text evidence="1">The sequence shown here is derived from an EMBL/GenBank/DDBJ whole genome shotgun (WGS) entry which is preliminary data.</text>
</comment>
<organism evidence="1 2">
    <name type="scientific">Mycobacteroides immunogenum</name>
    <dbReference type="NCBI Taxonomy" id="83262"/>
    <lineage>
        <taxon>Bacteria</taxon>
        <taxon>Bacillati</taxon>
        <taxon>Actinomycetota</taxon>
        <taxon>Actinomycetes</taxon>
        <taxon>Mycobacteriales</taxon>
        <taxon>Mycobacteriaceae</taxon>
        <taxon>Mycobacteroides</taxon>
    </lineage>
</organism>